<keyword evidence="1" id="KW-0472">Membrane</keyword>
<feature type="transmembrane region" description="Helical" evidence="1">
    <location>
        <begin position="154"/>
        <end position="176"/>
    </location>
</feature>
<dbReference type="OrthoDB" id="651989at2"/>
<gene>
    <name evidence="2" type="ORF">FHS11_005422</name>
</gene>
<sequence>MSAASILDNFSTYSGVLPVIAWLYNYKSLDKVLKIAGVFFLIAFLIDLILELMTMMKGVVNNMPLIHLFIVINILFFTAIYYYAFFKPSVKKAIIALAGLALLIVIFNIIFVEGIWEYPSLSITVLSVLLICFSLAYFYQLLNRQEFIHIEKQGLFWINSGVLFYFAINIFLFMLFKHFSKDEKQEYYMIHSTSNTIANILYTVGLLCKPQKIT</sequence>
<protein>
    <submittedName>
        <fullName evidence="2">Uncharacterized protein</fullName>
    </submittedName>
</protein>
<dbReference type="Proteomes" id="UP000539265">
    <property type="component" value="Unassembled WGS sequence"/>
</dbReference>
<evidence type="ECO:0000313" key="2">
    <source>
        <dbReference type="EMBL" id="MBB3058962.1"/>
    </source>
</evidence>
<evidence type="ECO:0000256" key="1">
    <source>
        <dbReference type="SAM" id="Phobius"/>
    </source>
</evidence>
<dbReference type="RefSeq" id="WP_096355890.1">
    <property type="nucleotide sequence ID" value="NZ_AP017313.1"/>
</dbReference>
<dbReference type="EMBL" id="JACHWX010000028">
    <property type="protein sequence ID" value="MBB3058962.1"/>
    <property type="molecule type" value="Genomic_DNA"/>
</dbReference>
<reference evidence="2" key="1">
    <citation type="submission" date="2020-08" db="EMBL/GenBank/DDBJ databases">
        <title>Genomic Encyclopedia of Type Strains, Phase III (KMG-III): the genomes of soil and plant-associated and newly described type strains.</title>
        <authorList>
            <person name="Whitman W."/>
        </authorList>
    </citation>
    <scope>NUCLEOTIDE SEQUENCE [LARGE SCALE GENOMIC DNA]</scope>
    <source>
        <strain evidence="2">CECT 8628</strain>
    </source>
</reference>
<keyword evidence="1" id="KW-1133">Transmembrane helix</keyword>
<feature type="transmembrane region" description="Helical" evidence="1">
    <location>
        <begin position="65"/>
        <end position="86"/>
    </location>
</feature>
<dbReference type="AlphaFoldDB" id="A0A839SMZ3"/>
<feature type="transmembrane region" description="Helical" evidence="1">
    <location>
        <begin position="32"/>
        <end position="53"/>
    </location>
</feature>
<keyword evidence="1" id="KW-0812">Transmembrane</keyword>
<comment type="caution">
    <text evidence="2">The sequence shown here is derived from an EMBL/GenBank/DDBJ whole genome shotgun (WGS) entry which is preliminary data.</text>
</comment>
<evidence type="ECO:0000313" key="3">
    <source>
        <dbReference type="Proteomes" id="UP000539265"/>
    </source>
</evidence>
<name>A0A839SMZ3_9SPHI</name>
<keyword evidence="3" id="KW-1185">Reference proteome</keyword>
<feature type="transmembrane region" description="Helical" evidence="1">
    <location>
        <begin position="188"/>
        <end position="208"/>
    </location>
</feature>
<feature type="transmembrane region" description="Helical" evidence="1">
    <location>
        <begin position="118"/>
        <end position="142"/>
    </location>
</feature>
<accession>A0A839SMZ3</accession>
<feature type="transmembrane region" description="Helical" evidence="1">
    <location>
        <begin position="93"/>
        <end position="112"/>
    </location>
</feature>
<proteinExistence type="predicted"/>
<organism evidence="2 3">
    <name type="scientific">Mucilaginibacter gotjawali</name>
    <dbReference type="NCBI Taxonomy" id="1550579"/>
    <lineage>
        <taxon>Bacteria</taxon>
        <taxon>Pseudomonadati</taxon>
        <taxon>Bacteroidota</taxon>
        <taxon>Sphingobacteriia</taxon>
        <taxon>Sphingobacteriales</taxon>
        <taxon>Sphingobacteriaceae</taxon>
        <taxon>Mucilaginibacter</taxon>
    </lineage>
</organism>